<dbReference type="CDD" id="cd24008">
    <property type="entry name" value="ASKHA_NBD_GLK"/>
    <property type="match status" value="1"/>
</dbReference>
<accession>A0ABZ2LIE1</accession>
<protein>
    <recommendedName>
        <fullName evidence="3">Glucokinase</fullName>
        <ecNumber evidence="3">2.7.1.2</ecNumber>
    </recommendedName>
    <alternativeName>
        <fullName evidence="3">Glucose kinase</fullName>
    </alternativeName>
</protein>
<keyword evidence="3" id="KW-0324">Glycolysis</keyword>
<evidence type="ECO:0000256" key="2">
    <source>
        <dbReference type="ARBA" id="ARBA00022777"/>
    </source>
</evidence>
<keyword evidence="2 3" id="KW-0418">Kinase</keyword>
<reference evidence="5" key="1">
    <citation type="submission" date="2021-12" db="EMBL/GenBank/DDBJ databases">
        <title>Discovery of the Pendulisporaceae a myxobacterial family with distinct sporulation behavior and unique specialized metabolism.</title>
        <authorList>
            <person name="Garcia R."/>
            <person name="Popoff A."/>
            <person name="Bader C.D."/>
            <person name="Loehr J."/>
            <person name="Walesch S."/>
            <person name="Walt C."/>
            <person name="Boldt J."/>
            <person name="Bunk B."/>
            <person name="Haeckl F.J.F.P.J."/>
            <person name="Gunesch A.P."/>
            <person name="Birkelbach J."/>
            <person name="Nuebel U."/>
            <person name="Pietschmann T."/>
            <person name="Bach T."/>
            <person name="Mueller R."/>
        </authorList>
    </citation>
    <scope>NUCLEOTIDE SEQUENCE</scope>
    <source>
        <strain evidence="5">MSr11367</strain>
    </source>
</reference>
<name>A0ABZ2LIE1_9BACT</name>
<dbReference type="Pfam" id="PF02685">
    <property type="entry name" value="Glucokinase"/>
    <property type="match status" value="1"/>
</dbReference>
<dbReference type="EC" id="2.7.1.2" evidence="3"/>
<evidence type="ECO:0000256" key="1">
    <source>
        <dbReference type="ARBA" id="ARBA00022679"/>
    </source>
</evidence>
<dbReference type="NCBIfam" id="TIGR00749">
    <property type="entry name" value="glk"/>
    <property type="match status" value="1"/>
</dbReference>
<keyword evidence="3" id="KW-0963">Cytoplasm</keyword>
<dbReference type="Gene3D" id="3.30.420.40">
    <property type="match status" value="1"/>
</dbReference>
<comment type="subcellular location">
    <subcellularLocation>
        <location evidence="3">Cytoplasm</location>
    </subcellularLocation>
</comment>
<evidence type="ECO:0000313" key="6">
    <source>
        <dbReference type="Proteomes" id="UP001374803"/>
    </source>
</evidence>
<comment type="similarity">
    <text evidence="3 4">Belongs to the bacterial glucokinase family.</text>
</comment>
<dbReference type="EMBL" id="CP089983">
    <property type="protein sequence ID" value="WXB09314.1"/>
    <property type="molecule type" value="Genomic_DNA"/>
</dbReference>
<gene>
    <name evidence="3 5" type="primary">glk</name>
    <name evidence="5" type="ORF">LVJ94_19030</name>
</gene>
<keyword evidence="3" id="KW-0547">Nucleotide-binding</keyword>
<organism evidence="5 6">
    <name type="scientific">Pendulispora rubella</name>
    <dbReference type="NCBI Taxonomy" id="2741070"/>
    <lineage>
        <taxon>Bacteria</taxon>
        <taxon>Pseudomonadati</taxon>
        <taxon>Myxococcota</taxon>
        <taxon>Myxococcia</taxon>
        <taxon>Myxococcales</taxon>
        <taxon>Sorangiineae</taxon>
        <taxon>Pendulisporaceae</taxon>
        <taxon>Pendulispora</taxon>
    </lineage>
</organism>
<sequence>MILAADVGGTNARLAIYTADGEQLVRRERFASTEYKSFEDVARAFLKPDEKPLAACIGVAGPVVDGRVVATNLPWVLDERIIAQSLGIPRVALINDLVALSMGASHARPEDLVLLHGSALPRTKGANLAILAAGTGLGEAVLVWDGEKHAVCATEGGHVDFAPRNEIEIELLRYLISRVKGRVSYERILSGPGIGNLYDFFRDAKNIPEDDAIAQAIASAEDRNSAITKFGTTGESTAAARAMKLFISLYGAEAGNLVLKSLALGGIFVMGKIAVTLTPQLVSKGFVESFLDKGRMRSLLEKVPIALVTDSTIGLSGSARYAALLYGKPPTTAL</sequence>
<keyword evidence="6" id="KW-1185">Reference proteome</keyword>
<dbReference type="HAMAP" id="MF_00524">
    <property type="entry name" value="Glucokinase"/>
    <property type="match status" value="1"/>
</dbReference>
<dbReference type="Gene3D" id="3.40.367.20">
    <property type="match status" value="1"/>
</dbReference>
<dbReference type="GO" id="GO:0004340">
    <property type="term" value="F:glucokinase activity"/>
    <property type="evidence" value="ECO:0007669"/>
    <property type="project" value="UniProtKB-EC"/>
</dbReference>
<evidence type="ECO:0000256" key="4">
    <source>
        <dbReference type="RuleBase" id="RU004046"/>
    </source>
</evidence>
<feature type="binding site" evidence="3">
    <location>
        <begin position="5"/>
        <end position="10"/>
    </location>
    <ligand>
        <name>ATP</name>
        <dbReference type="ChEBI" id="CHEBI:30616"/>
    </ligand>
</feature>
<dbReference type="Proteomes" id="UP001374803">
    <property type="component" value="Chromosome"/>
</dbReference>
<keyword evidence="1 3" id="KW-0808">Transferase</keyword>
<dbReference type="PANTHER" id="PTHR47363">
    <property type="entry name" value="GLUCOKINASE"/>
    <property type="match status" value="1"/>
</dbReference>
<dbReference type="SUPFAM" id="SSF53067">
    <property type="entry name" value="Actin-like ATPase domain"/>
    <property type="match status" value="1"/>
</dbReference>
<comment type="catalytic activity">
    <reaction evidence="3">
        <text>D-glucose + ATP = D-glucose 6-phosphate + ADP + H(+)</text>
        <dbReference type="Rhea" id="RHEA:17825"/>
        <dbReference type="ChEBI" id="CHEBI:4167"/>
        <dbReference type="ChEBI" id="CHEBI:15378"/>
        <dbReference type="ChEBI" id="CHEBI:30616"/>
        <dbReference type="ChEBI" id="CHEBI:61548"/>
        <dbReference type="ChEBI" id="CHEBI:456216"/>
        <dbReference type="EC" id="2.7.1.2"/>
    </reaction>
</comment>
<keyword evidence="3" id="KW-0067">ATP-binding</keyword>
<evidence type="ECO:0000313" key="5">
    <source>
        <dbReference type="EMBL" id="WXB09314.1"/>
    </source>
</evidence>
<evidence type="ECO:0000256" key="3">
    <source>
        <dbReference type="HAMAP-Rule" id="MF_00524"/>
    </source>
</evidence>
<dbReference type="PANTHER" id="PTHR47363:SF1">
    <property type="entry name" value="GLUCOKINASE"/>
    <property type="match status" value="1"/>
</dbReference>
<dbReference type="RefSeq" id="WP_394838986.1">
    <property type="nucleotide sequence ID" value="NZ_CP089929.1"/>
</dbReference>
<dbReference type="InterPro" id="IPR043129">
    <property type="entry name" value="ATPase_NBD"/>
</dbReference>
<proteinExistence type="inferred from homology"/>
<dbReference type="InterPro" id="IPR003836">
    <property type="entry name" value="Glucokinase"/>
</dbReference>